<dbReference type="EMBL" id="MIGC01010321">
    <property type="protein sequence ID" value="PHJ14947.1"/>
    <property type="molecule type" value="Genomic_DNA"/>
</dbReference>
<gene>
    <name evidence="1" type="ORF">CSUI_011241</name>
</gene>
<comment type="caution">
    <text evidence="1">The sequence shown here is derived from an EMBL/GenBank/DDBJ whole genome shotgun (WGS) entry which is preliminary data.</text>
</comment>
<keyword evidence="2" id="KW-1185">Reference proteome</keyword>
<sequence>MAVLASSLVCVHLKCFSPFFPRGFFLPQILPPLPCSLTTTCRVAPPPPAPTTLASSWCSSAFLLLDFLFFLSPSNLLPFLMSPLSSFSSLSLHSVFALPLRSSLPPPPLTPSLFSLGSKSILVSSAFSSLPSHQIDFLNPFSSSLCSPLPFSRKERSGCLFFSSARVGRFSLPSTSFSPSRHVGRRAFCTKGKETSTDPYFSPCIICIYTSDGCTLCEKALFHITRLLSALDLSYTIVPVISPSFRISHHDVLKDSSLSPSSKEKLHLLNRNIVSPIRALSSSVAIYKDPLPSPSFPPSSQSATASSSSSARESQGVLIELFNLSNHSELRTRAAAGREDSYSLNQGKGDISELSLDERIVLSSSSRLREFIPVITVNGKVVSKLRVHTPEIREAVLTCLAEEEKKRHSLPPSS</sequence>
<proteinExistence type="predicted"/>
<evidence type="ECO:0000313" key="2">
    <source>
        <dbReference type="Proteomes" id="UP000221165"/>
    </source>
</evidence>
<dbReference type="VEuPathDB" id="ToxoDB:CSUI_011241"/>
<organism evidence="1 2">
    <name type="scientific">Cystoisospora suis</name>
    <dbReference type="NCBI Taxonomy" id="483139"/>
    <lineage>
        <taxon>Eukaryota</taxon>
        <taxon>Sar</taxon>
        <taxon>Alveolata</taxon>
        <taxon>Apicomplexa</taxon>
        <taxon>Conoidasida</taxon>
        <taxon>Coccidia</taxon>
        <taxon>Eucoccidiorida</taxon>
        <taxon>Eimeriorina</taxon>
        <taxon>Sarcocystidae</taxon>
        <taxon>Cystoisospora</taxon>
    </lineage>
</organism>
<dbReference type="Proteomes" id="UP000221165">
    <property type="component" value="Unassembled WGS sequence"/>
</dbReference>
<dbReference type="RefSeq" id="XP_067916681.1">
    <property type="nucleotide sequence ID" value="XM_068071342.1"/>
</dbReference>
<dbReference type="GeneID" id="94434553"/>
<dbReference type="AlphaFoldDB" id="A0A2C6KA20"/>
<reference evidence="1 2" key="1">
    <citation type="journal article" date="2017" name="Int. J. Parasitol.">
        <title>The genome of the protozoan parasite Cystoisospora suis and a reverse vaccinology approach to identify vaccine candidates.</title>
        <authorList>
            <person name="Palmieri N."/>
            <person name="Shrestha A."/>
            <person name="Ruttkowski B."/>
            <person name="Beck T."/>
            <person name="Vogl C."/>
            <person name="Tomley F."/>
            <person name="Blake D.P."/>
            <person name="Joachim A."/>
        </authorList>
    </citation>
    <scope>NUCLEOTIDE SEQUENCE [LARGE SCALE GENOMIC DNA]</scope>
    <source>
        <strain evidence="1 2">Wien I</strain>
    </source>
</reference>
<name>A0A2C6KA20_9APIC</name>
<protein>
    <submittedName>
        <fullName evidence="1">Uncharacterized protein</fullName>
    </submittedName>
</protein>
<evidence type="ECO:0000313" key="1">
    <source>
        <dbReference type="EMBL" id="PHJ14947.1"/>
    </source>
</evidence>
<accession>A0A2C6KA20</accession>